<keyword evidence="1" id="KW-1133">Transmembrane helix</keyword>
<accession>A0AB34JCD7</accession>
<dbReference type="AlphaFoldDB" id="A0AB34JCD7"/>
<dbReference type="Proteomes" id="UP001515480">
    <property type="component" value="Unassembled WGS sequence"/>
</dbReference>
<proteinExistence type="predicted"/>
<sequence>MAPDNPLLPAFPHDVAPLPAAAELVNRLQSAEGRLALPAPRQGDACQRTASASCRRGASAGLDSPRDCDSPGNTRLVFLGYVSGISIPYAFHKENAHDAVDLVHRIVRSRLEWSWGVLLTLAAGAGASAVSVAACVWRGGGLAWALQPPHD</sequence>
<name>A0AB34JCD7_PRYPA</name>
<keyword evidence="1" id="KW-0472">Membrane</keyword>
<feature type="transmembrane region" description="Helical" evidence="1">
    <location>
        <begin position="115"/>
        <end position="139"/>
    </location>
</feature>
<evidence type="ECO:0000256" key="1">
    <source>
        <dbReference type="SAM" id="Phobius"/>
    </source>
</evidence>
<keyword evidence="1" id="KW-0812">Transmembrane</keyword>
<comment type="caution">
    <text evidence="2">The sequence shown here is derived from an EMBL/GenBank/DDBJ whole genome shotgun (WGS) entry which is preliminary data.</text>
</comment>
<protein>
    <recommendedName>
        <fullName evidence="4">PRA1 family protein</fullName>
    </recommendedName>
</protein>
<evidence type="ECO:0008006" key="4">
    <source>
        <dbReference type="Google" id="ProtNLM"/>
    </source>
</evidence>
<evidence type="ECO:0000313" key="3">
    <source>
        <dbReference type="Proteomes" id="UP001515480"/>
    </source>
</evidence>
<reference evidence="2 3" key="1">
    <citation type="journal article" date="2024" name="Science">
        <title>Giant polyketide synthase enzymes in the biosynthesis of giant marine polyether toxins.</title>
        <authorList>
            <person name="Fallon T.R."/>
            <person name="Shende V.V."/>
            <person name="Wierzbicki I.H."/>
            <person name="Pendleton A.L."/>
            <person name="Watervoot N.F."/>
            <person name="Auber R.P."/>
            <person name="Gonzalez D.J."/>
            <person name="Wisecaver J.H."/>
            <person name="Moore B.S."/>
        </authorList>
    </citation>
    <scope>NUCLEOTIDE SEQUENCE [LARGE SCALE GENOMIC DNA]</scope>
    <source>
        <strain evidence="2 3">12B1</strain>
    </source>
</reference>
<keyword evidence="3" id="KW-1185">Reference proteome</keyword>
<organism evidence="2 3">
    <name type="scientific">Prymnesium parvum</name>
    <name type="common">Toxic golden alga</name>
    <dbReference type="NCBI Taxonomy" id="97485"/>
    <lineage>
        <taxon>Eukaryota</taxon>
        <taxon>Haptista</taxon>
        <taxon>Haptophyta</taxon>
        <taxon>Prymnesiophyceae</taxon>
        <taxon>Prymnesiales</taxon>
        <taxon>Prymnesiaceae</taxon>
        <taxon>Prymnesium</taxon>
    </lineage>
</organism>
<evidence type="ECO:0000313" key="2">
    <source>
        <dbReference type="EMBL" id="KAL1519434.1"/>
    </source>
</evidence>
<dbReference type="EMBL" id="JBGBPQ010000009">
    <property type="protein sequence ID" value="KAL1519434.1"/>
    <property type="molecule type" value="Genomic_DNA"/>
</dbReference>
<gene>
    <name evidence="2" type="ORF">AB1Y20_022956</name>
</gene>